<dbReference type="PANTHER" id="PTHR24096">
    <property type="entry name" value="LONG-CHAIN-FATTY-ACID--COA LIGASE"/>
    <property type="match status" value="1"/>
</dbReference>
<evidence type="ECO:0000259" key="2">
    <source>
        <dbReference type="Pfam" id="PF13193"/>
    </source>
</evidence>
<evidence type="ECO:0000313" key="4">
    <source>
        <dbReference type="Proteomes" id="UP000782610"/>
    </source>
</evidence>
<dbReference type="InterPro" id="IPR042099">
    <property type="entry name" value="ANL_N_sf"/>
</dbReference>
<proteinExistence type="predicted"/>
<reference evidence="3" key="1">
    <citation type="submission" date="2020-07" db="EMBL/GenBank/DDBJ databases">
        <title>Huge and variable diversity of episymbiotic CPR bacteria and DPANN archaea in groundwater ecosystems.</title>
        <authorList>
            <person name="He C.Y."/>
            <person name="Keren R."/>
            <person name="Whittaker M."/>
            <person name="Farag I.F."/>
            <person name="Doudna J."/>
            <person name="Cate J.H.D."/>
            <person name="Banfield J.F."/>
        </authorList>
    </citation>
    <scope>NUCLEOTIDE SEQUENCE</scope>
    <source>
        <strain evidence="3">NC_groundwater_1586_Pr3_B-0.1um_66_15</strain>
    </source>
</reference>
<protein>
    <submittedName>
        <fullName evidence="3">AMP-binding protein</fullName>
    </submittedName>
</protein>
<evidence type="ECO:0000313" key="3">
    <source>
        <dbReference type="EMBL" id="MBI4921607.1"/>
    </source>
</evidence>
<dbReference type="Gene3D" id="3.30.300.30">
    <property type="match status" value="1"/>
</dbReference>
<dbReference type="PROSITE" id="PS00455">
    <property type="entry name" value="AMP_BINDING"/>
    <property type="match status" value="1"/>
</dbReference>
<dbReference type="Gene3D" id="3.40.50.12780">
    <property type="entry name" value="N-terminal domain of ligase-like"/>
    <property type="match status" value="1"/>
</dbReference>
<comment type="caution">
    <text evidence="3">The sequence shown here is derived from an EMBL/GenBank/DDBJ whole genome shotgun (WGS) entry which is preliminary data.</text>
</comment>
<feature type="domain" description="AMP-binding enzyme C-terminal" evidence="2">
    <location>
        <begin position="438"/>
        <end position="513"/>
    </location>
</feature>
<dbReference type="NCBIfam" id="NF005801">
    <property type="entry name" value="PRK07656.1"/>
    <property type="match status" value="1"/>
</dbReference>
<dbReference type="InterPro" id="IPR045851">
    <property type="entry name" value="AMP-bd_C_sf"/>
</dbReference>
<dbReference type="Pfam" id="PF13193">
    <property type="entry name" value="AMP-binding_C"/>
    <property type="match status" value="1"/>
</dbReference>
<dbReference type="PANTHER" id="PTHR24096:SF267">
    <property type="entry name" value="MALONATE--COA LIGASE ACSF3, MITOCHONDRIAL"/>
    <property type="match status" value="1"/>
</dbReference>
<dbReference type="EMBL" id="JACRAF010000022">
    <property type="protein sequence ID" value="MBI4921607.1"/>
    <property type="molecule type" value="Genomic_DNA"/>
</dbReference>
<dbReference type="AlphaFoldDB" id="A0A933NYM1"/>
<accession>A0A933NYM1</accession>
<evidence type="ECO:0000259" key="1">
    <source>
        <dbReference type="Pfam" id="PF00501"/>
    </source>
</evidence>
<organism evidence="3 4">
    <name type="scientific">Devosia nanyangense</name>
    <dbReference type="NCBI Taxonomy" id="1228055"/>
    <lineage>
        <taxon>Bacteria</taxon>
        <taxon>Pseudomonadati</taxon>
        <taxon>Pseudomonadota</taxon>
        <taxon>Alphaproteobacteria</taxon>
        <taxon>Hyphomicrobiales</taxon>
        <taxon>Devosiaceae</taxon>
        <taxon>Devosia</taxon>
    </lineage>
</organism>
<name>A0A933NYM1_9HYPH</name>
<dbReference type="SUPFAM" id="SSF56801">
    <property type="entry name" value="Acetyl-CoA synthetase-like"/>
    <property type="match status" value="1"/>
</dbReference>
<dbReference type="Proteomes" id="UP000782610">
    <property type="component" value="Unassembled WGS sequence"/>
</dbReference>
<dbReference type="InterPro" id="IPR025110">
    <property type="entry name" value="AMP-bd_C"/>
</dbReference>
<dbReference type="GO" id="GO:0016405">
    <property type="term" value="F:CoA-ligase activity"/>
    <property type="evidence" value="ECO:0007669"/>
    <property type="project" value="TreeGrafter"/>
</dbReference>
<gene>
    <name evidence="3" type="ORF">HY834_07640</name>
</gene>
<dbReference type="InterPro" id="IPR000873">
    <property type="entry name" value="AMP-dep_synth/lig_dom"/>
</dbReference>
<sequence length="530" mass="57476">MNLEDDDWQLATIPALCARAAEIYGDAPAIEDGVTISFIELDRMRRQFARALMASGIESGDRVMIWAPNTYKWVVAALGVASAGAVLIPVNTRFKGPEVWDLAERGGAKLMVSVGEFLGVYYPDLLTPETRRQLTAVVVTDGARGDDVAWETFLRRAEHVSDADLEARIAPITEDSLADILFTSGTTGRSKGVMYAHGQFLRVVKAWIDRVGMRRGDRVLVIPPFFHAFGYRSGAIASLIVGAAMLPHRTYDAETVLNRVQRDRVTVIPGPPTIFQGMLGHARFHEFDRSSLRLGITGAAVVPSVLIERMRSDLGFSGVCNGYGLTECGGYGAMCSHDDPSATIANTAGRPLPGVEMKMMDADGKIVPDGETGEVVIRGYIVMKGYFNDPDATARTIDANGWLHTGDIGRFDAGGNLIIEDRLKDMFITGGFNCYPAEIERMLSQHPAIGQVAVIGVPDERLGEVGRAYVMLRPGTQADAAGIIAWSRQNMANFKVPRSVEIVAALPTSVQGKVLKRDLRDQFLAGGKSS</sequence>
<dbReference type="InterPro" id="IPR020845">
    <property type="entry name" value="AMP-binding_CS"/>
</dbReference>
<dbReference type="Pfam" id="PF00501">
    <property type="entry name" value="AMP-binding"/>
    <property type="match status" value="1"/>
</dbReference>
<feature type="domain" description="AMP-dependent synthetase/ligase" evidence="1">
    <location>
        <begin position="18"/>
        <end position="387"/>
    </location>
</feature>